<comment type="caution">
    <text evidence="2">The sequence shown here is derived from an EMBL/GenBank/DDBJ whole genome shotgun (WGS) entry which is preliminary data.</text>
</comment>
<dbReference type="EMBL" id="JAUJYO010000005">
    <property type="protein sequence ID" value="KAK1317322.1"/>
    <property type="molecule type" value="Genomic_DNA"/>
</dbReference>
<accession>A0AAV9EVS0</accession>
<reference evidence="2" key="2">
    <citation type="submission" date="2023-06" db="EMBL/GenBank/DDBJ databases">
        <authorList>
            <person name="Ma L."/>
            <person name="Liu K.-W."/>
            <person name="Li Z."/>
            <person name="Hsiao Y.-Y."/>
            <person name="Qi Y."/>
            <person name="Fu T."/>
            <person name="Tang G."/>
            <person name="Zhang D."/>
            <person name="Sun W.-H."/>
            <person name="Liu D.-K."/>
            <person name="Li Y."/>
            <person name="Chen G.-Z."/>
            <person name="Liu X.-D."/>
            <person name="Liao X.-Y."/>
            <person name="Jiang Y.-T."/>
            <person name="Yu X."/>
            <person name="Hao Y."/>
            <person name="Huang J."/>
            <person name="Zhao X.-W."/>
            <person name="Ke S."/>
            <person name="Chen Y.-Y."/>
            <person name="Wu W.-L."/>
            <person name="Hsu J.-L."/>
            <person name="Lin Y.-F."/>
            <person name="Huang M.-D."/>
            <person name="Li C.-Y."/>
            <person name="Huang L."/>
            <person name="Wang Z.-W."/>
            <person name="Zhao X."/>
            <person name="Zhong W.-Y."/>
            <person name="Peng D.-H."/>
            <person name="Ahmad S."/>
            <person name="Lan S."/>
            <person name="Zhang J.-S."/>
            <person name="Tsai W.-C."/>
            <person name="Van De Peer Y."/>
            <person name="Liu Z.-J."/>
        </authorList>
    </citation>
    <scope>NUCLEOTIDE SEQUENCE</scope>
    <source>
        <strain evidence="2">CP</strain>
        <tissue evidence="2">Leaves</tissue>
    </source>
</reference>
<dbReference type="InterPro" id="IPR026960">
    <property type="entry name" value="RVT-Znf"/>
</dbReference>
<protein>
    <recommendedName>
        <fullName evidence="1">Reverse transcriptase zinc-binding domain-containing protein</fullName>
    </recommendedName>
</protein>
<dbReference type="Proteomes" id="UP001180020">
    <property type="component" value="Unassembled WGS sequence"/>
</dbReference>
<keyword evidence="3" id="KW-1185">Reference proteome</keyword>
<organism evidence="2 3">
    <name type="scientific">Acorus calamus</name>
    <name type="common">Sweet flag</name>
    <dbReference type="NCBI Taxonomy" id="4465"/>
    <lineage>
        <taxon>Eukaryota</taxon>
        <taxon>Viridiplantae</taxon>
        <taxon>Streptophyta</taxon>
        <taxon>Embryophyta</taxon>
        <taxon>Tracheophyta</taxon>
        <taxon>Spermatophyta</taxon>
        <taxon>Magnoliopsida</taxon>
        <taxon>Liliopsida</taxon>
        <taxon>Acoraceae</taxon>
        <taxon>Acorus</taxon>
    </lineage>
</organism>
<feature type="domain" description="Reverse transcriptase zinc-binding" evidence="1">
    <location>
        <begin position="30"/>
        <end position="74"/>
    </location>
</feature>
<evidence type="ECO:0000259" key="1">
    <source>
        <dbReference type="Pfam" id="PF13966"/>
    </source>
</evidence>
<dbReference type="AlphaFoldDB" id="A0AAV9EVS0"/>
<gene>
    <name evidence="2" type="ORF">QJS10_CPA05g02282</name>
</gene>
<sequence length="175" mass="20004">MIQCVREIPWRRPRGEPEASAAEPHGTPCNEKLLTKTYRAKWSQQQDILCPMCESAEETTEHLFVHCPVALRLWALLHDAIDFDLQTLSLQGLWEASKKLKPTGDRSPGGKVSQSLVPVVLWALWLARNSRAFRNTRVYHENIWETAVFFIKAWGRACIGMKIFLVKGKFEISDG</sequence>
<name>A0AAV9EVS0_ACOCL</name>
<evidence type="ECO:0000313" key="3">
    <source>
        <dbReference type="Proteomes" id="UP001180020"/>
    </source>
</evidence>
<reference evidence="2" key="1">
    <citation type="journal article" date="2023" name="Nat. Commun.">
        <title>Diploid and tetraploid genomes of Acorus and the evolution of monocots.</title>
        <authorList>
            <person name="Ma L."/>
            <person name="Liu K.W."/>
            <person name="Li Z."/>
            <person name="Hsiao Y.Y."/>
            <person name="Qi Y."/>
            <person name="Fu T."/>
            <person name="Tang G.D."/>
            <person name="Zhang D."/>
            <person name="Sun W.H."/>
            <person name="Liu D.K."/>
            <person name="Li Y."/>
            <person name="Chen G.Z."/>
            <person name="Liu X.D."/>
            <person name="Liao X.Y."/>
            <person name="Jiang Y.T."/>
            <person name="Yu X."/>
            <person name="Hao Y."/>
            <person name="Huang J."/>
            <person name="Zhao X.W."/>
            <person name="Ke S."/>
            <person name="Chen Y.Y."/>
            <person name="Wu W.L."/>
            <person name="Hsu J.L."/>
            <person name="Lin Y.F."/>
            <person name="Huang M.D."/>
            <person name="Li C.Y."/>
            <person name="Huang L."/>
            <person name="Wang Z.W."/>
            <person name="Zhao X."/>
            <person name="Zhong W.Y."/>
            <person name="Peng D.H."/>
            <person name="Ahmad S."/>
            <person name="Lan S."/>
            <person name="Zhang J.S."/>
            <person name="Tsai W.C."/>
            <person name="Van de Peer Y."/>
            <person name="Liu Z.J."/>
        </authorList>
    </citation>
    <scope>NUCLEOTIDE SEQUENCE</scope>
    <source>
        <strain evidence="2">CP</strain>
    </source>
</reference>
<dbReference type="Pfam" id="PF13966">
    <property type="entry name" value="zf-RVT"/>
    <property type="match status" value="1"/>
</dbReference>
<proteinExistence type="predicted"/>
<evidence type="ECO:0000313" key="2">
    <source>
        <dbReference type="EMBL" id="KAK1317322.1"/>
    </source>
</evidence>